<dbReference type="PANTHER" id="PTHR30419:SF8">
    <property type="entry name" value="NITROGEN ASSIMILATION TRANSCRIPTIONAL ACTIVATOR-RELATED"/>
    <property type="match status" value="1"/>
</dbReference>
<evidence type="ECO:0000313" key="6">
    <source>
        <dbReference type="EMBL" id="NGN41887.1"/>
    </source>
</evidence>
<evidence type="ECO:0000256" key="1">
    <source>
        <dbReference type="ARBA" id="ARBA00009437"/>
    </source>
</evidence>
<comment type="caution">
    <text evidence="6">The sequence shown here is derived from an EMBL/GenBank/DDBJ whole genome shotgun (WGS) entry which is preliminary data.</text>
</comment>
<feature type="domain" description="HTH lysR-type" evidence="5">
    <location>
        <begin position="10"/>
        <end position="67"/>
    </location>
</feature>
<reference evidence="6 7" key="1">
    <citation type="submission" date="2020-02" db="EMBL/GenBank/DDBJ databases">
        <title>Genome sequence of the type strain CGMCC 1.15528 of Mesorhizobium zhangyense.</title>
        <authorList>
            <person name="Gao J."/>
            <person name="Sun J."/>
        </authorList>
    </citation>
    <scope>NUCLEOTIDE SEQUENCE [LARGE SCALE GENOMIC DNA]</scope>
    <source>
        <strain evidence="6 7">CGMCC 1.15528</strain>
    </source>
</reference>
<dbReference type="PANTHER" id="PTHR30419">
    <property type="entry name" value="HTH-TYPE TRANSCRIPTIONAL REGULATOR YBHD"/>
    <property type="match status" value="1"/>
</dbReference>
<dbReference type="PROSITE" id="PS50931">
    <property type="entry name" value="HTH_LYSR"/>
    <property type="match status" value="1"/>
</dbReference>
<keyword evidence="3" id="KW-0238">DNA-binding</keyword>
<evidence type="ECO:0000313" key="7">
    <source>
        <dbReference type="Proteomes" id="UP000481252"/>
    </source>
</evidence>
<keyword evidence="2" id="KW-0805">Transcription regulation</keyword>
<dbReference type="Gene3D" id="1.10.10.10">
    <property type="entry name" value="Winged helix-like DNA-binding domain superfamily/Winged helix DNA-binding domain"/>
    <property type="match status" value="1"/>
</dbReference>
<dbReference type="EMBL" id="JAAKZG010000004">
    <property type="protein sequence ID" value="NGN41887.1"/>
    <property type="molecule type" value="Genomic_DNA"/>
</dbReference>
<keyword evidence="7" id="KW-1185">Reference proteome</keyword>
<name>A0A7C9VBW2_9HYPH</name>
<dbReference type="AlphaFoldDB" id="A0A7C9VBW2"/>
<dbReference type="RefSeq" id="WP_165117724.1">
    <property type="nucleotide sequence ID" value="NZ_JAAKZG010000004.1"/>
</dbReference>
<evidence type="ECO:0000256" key="2">
    <source>
        <dbReference type="ARBA" id="ARBA00023015"/>
    </source>
</evidence>
<dbReference type="Gene3D" id="3.40.190.290">
    <property type="match status" value="1"/>
</dbReference>
<evidence type="ECO:0000256" key="4">
    <source>
        <dbReference type="ARBA" id="ARBA00023163"/>
    </source>
</evidence>
<dbReference type="GO" id="GO:0003700">
    <property type="term" value="F:DNA-binding transcription factor activity"/>
    <property type="evidence" value="ECO:0007669"/>
    <property type="project" value="InterPro"/>
</dbReference>
<sequence>MDELDDDAGFGFRRARAFREIIRCGSTRSAAKALRVTQSAVSQQLKLFEEMAGEKLFVRDRRGLIPTTRAIEIYNKIDRYFETLIRIEKEITGSFGTARDSLTVAAPHLVCLSFVPKLIKEFDQTEPSLDFYVRAQGYDQIAQSILTQEADIGISRLPLDDRFFEWRTIAMSKSVCLVPPEHPLADKDKVTVDDLSGERLIILEREFASHQTGLNALLYEGSNPVIKVRTDAVGFVAGYVAEGLGISIANEFIARQCALFNLKVVPFHPPATYEYVVFWRRGGARNPQREKLVDAIISIGKLPT</sequence>
<protein>
    <submittedName>
        <fullName evidence="6">LysR family transcriptional regulator</fullName>
    </submittedName>
</protein>
<evidence type="ECO:0000259" key="5">
    <source>
        <dbReference type="PROSITE" id="PS50931"/>
    </source>
</evidence>
<accession>A0A7C9VBW2</accession>
<dbReference type="SUPFAM" id="SSF53850">
    <property type="entry name" value="Periplasmic binding protein-like II"/>
    <property type="match status" value="1"/>
</dbReference>
<organism evidence="6 7">
    <name type="scientific">Mesorhizobium zhangyense</name>
    <dbReference type="NCBI Taxonomy" id="1776730"/>
    <lineage>
        <taxon>Bacteria</taxon>
        <taxon>Pseudomonadati</taxon>
        <taxon>Pseudomonadota</taxon>
        <taxon>Alphaproteobacteria</taxon>
        <taxon>Hyphomicrobiales</taxon>
        <taxon>Phyllobacteriaceae</taxon>
        <taxon>Mesorhizobium</taxon>
    </lineage>
</organism>
<dbReference type="InterPro" id="IPR050950">
    <property type="entry name" value="HTH-type_LysR_regulators"/>
</dbReference>
<dbReference type="GO" id="GO:0003677">
    <property type="term" value="F:DNA binding"/>
    <property type="evidence" value="ECO:0007669"/>
    <property type="project" value="UniProtKB-KW"/>
</dbReference>
<dbReference type="InterPro" id="IPR000847">
    <property type="entry name" value="LysR_HTH_N"/>
</dbReference>
<dbReference type="Pfam" id="PF03466">
    <property type="entry name" value="LysR_substrate"/>
    <property type="match status" value="1"/>
</dbReference>
<dbReference type="InterPro" id="IPR036390">
    <property type="entry name" value="WH_DNA-bd_sf"/>
</dbReference>
<dbReference type="InterPro" id="IPR005119">
    <property type="entry name" value="LysR_subst-bd"/>
</dbReference>
<proteinExistence type="inferred from homology"/>
<dbReference type="InterPro" id="IPR036388">
    <property type="entry name" value="WH-like_DNA-bd_sf"/>
</dbReference>
<dbReference type="GO" id="GO:0005829">
    <property type="term" value="C:cytosol"/>
    <property type="evidence" value="ECO:0007669"/>
    <property type="project" value="TreeGrafter"/>
</dbReference>
<keyword evidence="4" id="KW-0804">Transcription</keyword>
<gene>
    <name evidence="6" type="ORF">G6N74_12480</name>
</gene>
<dbReference type="Proteomes" id="UP000481252">
    <property type="component" value="Unassembled WGS sequence"/>
</dbReference>
<dbReference type="SUPFAM" id="SSF46785">
    <property type="entry name" value="Winged helix' DNA-binding domain"/>
    <property type="match status" value="1"/>
</dbReference>
<comment type="similarity">
    <text evidence="1">Belongs to the LysR transcriptional regulatory family.</text>
</comment>
<dbReference type="Pfam" id="PF00126">
    <property type="entry name" value="HTH_1"/>
    <property type="match status" value="1"/>
</dbReference>
<evidence type="ECO:0000256" key="3">
    <source>
        <dbReference type="ARBA" id="ARBA00023125"/>
    </source>
</evidence>